<dbReference type="OrthoDB" id="6366728at2759"/>
<feature type="transmembrane region" description="Helical" evidence="8">
    <location>
        <begin position="12"/>
        <end position="30"/>
    </location>
</feature>
<evidence type="ECO:0000256" key="2">
    <source>
        <dbReference type="ARBA" id="ARBA00022475"/>
    </source>
</evidence>
<sequence>MIQKSSKNLCSSFYPLYSLLKFCGLFVPSFESTYSIIVRIYGKIYAVCVIFTIAGLFLWNMLRNFQLLSNSYQLLDSALEGSTIISGTSLLVTLIYQYSRSENFPQLYNVIDQVDEKLALLKLHINYNGHRRQSFYFIYGTLLFWALHMTLTPIIIMVENKENFNFDIGMSALFNILNIYCIPFIFQFACPVVAIRDRFCLVYQKKHTKMIEIYITLEIYEKLFECIDLINNNLTFPLIHMFGFLLVSIIFEIHNFILVFHLQAHVNFLILSPNVLWMFLCLHLWIVVIYSSVSTMTSFNKINSIEYQILKDMKSLEPNTFRFIKAYLTHIRGIRKSFETLFFDIDWRLLFGCISTATTYIIVTAQIDKSLYEAPSNATATLF</sequence>
<evidence type="ECO:0000256" key="1">
    <source>
        <dbReference type="ARBA" id="ARBA00004651"/>
    </source>
</evidence>
<comment type="similarity">
    <text evidence="8">Belongs to the insect chemoreceptor superfamily. Gustatory receptor (GR) family.</text>
</comment>
<evidence type="ECO:0000256" key="3">
    <source>
        <dbReference type="ARBA" id="ARBA00022692"/>
    </source>
</evidence>
<keyword evidence="4 8" id="KW-1133">Transmembrane helix</keyword>
<feature type="transmembrane region" description="Helical" evidence="8">
    <location>
        <begin position="275"/>
        <end position="293"/>
    </location>
</feature>
<feature type="transmembrane region" description="Helical" evidence="8">
    <location>
        <begin position="176"/>
        <end position="195"/>
    </location>
</feature>
<dbReference type="GO" id="GO:0030424">
    <property type="term" value="C:axon"/>
    <property type="evidence" value="ECO:0007669"/>
    <property type="project" value="TreeGrafter"/>
</dbReference>
<dbReference type="GO" id="GO:0043025">
    <property type="term" value="C:neuronal cell body"/>
    <property type="evidence" value="ECO:0007669"/>
    <property type="project" value="TreeGrafter"/>
</dbReference>
<comment type="caution">
    <text evidence="8">Lacks conserved residue(s) required for the propagation of feature annotation.</text>
</comment>
<dbReference type="Proteomes" id="UP001153620">
    <property type="component" value="Chromosome 3"/>
</dbReference>
<dbReference type="GO" id="GO:0008049">
    <property type="term" value="P:male courtship behavior"/>
    <property type="evidence" value="ECO:0007669"/>
    <property type="project" value="TreeGrafter"/>
</dbReference>
<evidence type="ECO:0000256" key="4">
    <source>
        <dbReference type="ARBA" id="ARBA00022989"/>
    </source>
</evidence>
<dbReference type="GO" id="GO:0007165">
    <property type="term" value="P:signal transduction"/>
    <property type="evidence" value="ECO:0007669"/>
    <property type="project" value="UniProtKB-KW"/>
</dbReference>
<feature type="transmembrane region" description="Helical" evidence="8">
    <location>
        <begin position="36"/>
        <end position="59"/>
    </location>
</feature>
<feature type="transmembrane region" description="Helical" evidence="8">
    <location>
        <begin position="242"/>
        <end position="263"/>
    </location>
</feature>
<comment type="subcellular location">
    <subcellularLocation>
        <location evidence="1 8">Cell membrane</location>
        <topology evidence="1 8">Multi-pass membrane protein</topology>
    </subcellularLocation>
</comment>
<dbReference type="EMBL" id="OU895879">
    <property type="protein sequence ID" value="CAG9806733.1"/>
    <property type="molecule type" value="Genomic_DNA"/>
</dbReference>
<evidence type="ECO:0000256" key="6">
    <source>
        <dbReference type="ARBA" id="ARBA00023170"/>
    </source>
</evidence>
<dbReference type="InterPro" id="IPR013604">
    <property type="entry name" value="7TM_chemorcpt"/>
</dbReference>
<dbReference type="PANTHER" id="PTHR21143:SF104">
    <property type="entry name" value="GUSTATORY RECEPTOR 8A-RELATED"/>
    <property type="match status" value="1"/>
</dbReference>
<evidence type="ECO:0000313" key="10">
    <source>
        <dbReference type="Proteomes" id="UP001153620"/>
    </source>
</evidence>
<dbReference type="GO" id="GO:0050909">
    <property type="term" value="P:sensory perception of taste"/>
    <property type="evidence" value="ECO:0007669"/>
    <property type="project" value="InterPro"/>
</dbReference>
<reference evidence="9" key="1">
    <citation type="submission" date="2022-01" db="EMBL/GenBank/DDBJ databases">
        <authorList>
            <person name="King R."/>
        </authorList>
    </citation>
    <scope>NUCLEOTIDE SEQUENCE</scope>
</reference>
<dbReference type="GO" id="GO:0030425">
    <property type="term" value="C:dendrite"/>
    <property type="evidence" value="ECO:0007669"/>
    <property type="project" value="TreeGrafter"/>
</dbReference>
<evidence type="ECO:0000313" key="9">
    <source>
        <dbReference type="EMBL" id="CAG9806733.1"/>
    </source>
</evidence>
<keyword evidence="10" id="KW-1185">Reference proteome</keyword>
<comment type="function">
    <text evidence="8">Gustatory receptor which mediates acceptance or avoidance behavior, depending on its substrates.</text>
</comment>
<dbReference type="PANTHER" id="PTHR21143">
    <property type="entry name" value="INVERTEBRATE GUSTATORY RECEPTOR"/>
    <property type="match status" value="1"/>
</dbReference>
<organism evidence="9 10">
    <name type="scientific">Chironomus riparius</name>
    <dbReference type="NCBI Taxonomy" id="315576"/>
    <lineage>
        <taxon>Eukaryota</taxon>
        <taxon>Metazoa</taxon>
        <taxon>Ecdysozoa</taxon>
        <taxon>Arthropoda</taxon>
        <taxon>Hexapoda</taxon>
        <taxon>Insecta</taxon>
        <taxon>Pterygota</taxon>
        <taxon>Neoptera</taxon>
        <taxon>Endopterygota</taxon>
        <taxon>Diptera</taxon>
        <taxon>Nematocera</taxon>
        <taxon>Chironomoidea</taxon>
        <taxon>Chironomidae</taxon>
        <taxon>Chironominae</taxon>
        <taxon>Chironomus</taxon>
    </lineage>
</organism>
<dbReference type="Pfam" id="PF08395">
    <property type="entry name" value="7tm_7"/>
    <property type="match status" value="1"/>
</dbReference>
<protein>
    <recommendedName>
        <fullName evidence="8">Gustatory receptor</fullName>
    </recommendedName>
</protein>
<proteinExistence type="inferred from homology"/>
<dbReference type="GO" id="GO:0005886">
    <property type="term" value="C:plasma membrane"/>
    <property type="evidence" value="ECO:0007669"/>
    <property type="project" value="UniProtKB-SubCell"/>
</dbReference>
<dbReference type="AlphaFoldDB" id="A0A9N9RZE8"/>
<keyword evidence="2 8" id="KW-1003">Cell membrane</keyword>
<evidence type="ECO:0000256" key="8">
    <source>
        <dbReference type="RuleBase" id="RU363108"/>
    </source>
</evidence>
<keyword evidence="6 8" id="KW-0675">Receptor</keyword>
<dbReference type="GO" id="GO:0007635">
    <property type="term" value="P:chemosensory behavior"/>
    <property type="evidence" value="ECO:0007669"/>
    <property type="project" value="TreeGrafter"/>
</dbReference>
<name>A0A9N9RZE8_9DIPT</name>
<feature type="transmembrane region" description="Helical" evidence="8">
    <location>
        <begin position="136"/>
        <end position="156"/>
    </location>
</feature>
<accession>A0A9N9RZE8</accession>
<reference evidence="9" key="2">
    <citation type="submission" date="2022-10" db="EMBL/GenBank/DDBJ databases">
        <authorList>
            <consortium name="ENA_rothamsted_submissions"/>
            <consortium name="culmorum"/>
            <person name="King R."/>
        </authorList>
    </citation>
    <scope>NUCLEOTIDE SEQUENCE</scope>
</reference>
<gene>
    <name evidence="9" type="ORF">CHIRRI_LOCUS9587</name>
</gene>
<keyword evidence="5 8" id="KW-0472">Membrane</keyword>
<evidence type="ECO:0000256" key="5">
    <source>
        <dbReference type="ARBA" id="ARBA00023136"/>
    </source>
</evidence>
<evidence type="ECO:0000256" key="7">
    <source>
        <dbReference type="ARBA" id="ARBA00023224"/>
    </source>
</evidence>
<keyword evidence="3 8" id="KW-0812">Transmembrane</keyword>
<keyword evidence="7 8" id="KW-0807">Transducer</keyword>